<feature type="transmembrane region" description="Helical" evidence="9">
    <location>
        <begin position="129"/>
        <end position="146"/>
    </location>
</feature>
<evidence type="ECO:0000313" key="11">
    <source>
        <dbReference type="Proteomes" id="UP000290289"/>
    </source>
</evidence>
<comment type="subcellular location">
    <subcellularLocation>
        <location evidence="1">Membrane</location>
        <topology evidence="1">Multi-pass membrane protein</topology>
    </subcellularLocation>
</comment>
<dbReference type="STRING" id="3750.A0A498IDY5"/>
<comment type="caution">
    <text evidence="10">The sequence shown here is derived from an EMBL/GenBank/DDBJ whole genome shotgun (WGS) entry which is preliminary data.</text>
</comment>
<dbReference type="AlphaFoldDB" id="A0A498IDY5"/>
<reference evidence="10 11" key="1">
    <citation type="submission" date="2018-10" db="EMBL/GenBank/DDBJ databases">
        <title>A high-quality apple genome assembly.</title>
        <authorList>
            <person name="Hu J."/>
        </authorList>
    </citation>
    <scope>NUCLEOTIDE SEQUENCE [LARGE SCALE GENOMIC DNA]</scope>
    <source>
        <strain evidence="11">cv. HFTH1</strain>
        <tissue evidence="10">Young leaf</tissue>
    </source>
</reference>
<feature type="transmembrane region" description="Helical" evidence="9">
    <location>
        <begin position="275"/>
        <end position="292"/>
    </location>
</feature>
<evidence type="ECO:0000256" key="7">
    <source>
        <dbReference type="ARBA" id="ARBA00023136"/>
    </source>
</evidence>
<feature type="transmembrane region" description="Helical" evidence="9">
    <location>
        <begin position="298"/>
        <end position="318"/>
    </location>
</feature>
<keyword evidence="4" id="KW-0337">GPI-anchor biosynthesis</keyword>
<evidence type="ECO:0000256" key="5">
    <source>
        <dbReference type="ARBA" id="ARBA00022692"/>
    </source>
</evidence>
<feature type="compositionally biased region" description="Basic and acidic residues" evidence="8">
    <location>
        <begin position="456"/>
        <end position="473"/>
    </location>
</feature>
<dbReference type="Pfam" id="PF06432">
    <property type="entry name" value="GPI2"/>
    <property type="match status" value="1"/>
</dbReference>
<evidence type="ECO:0000256" key="2">
    <source>
        <dbReference type="ARBA" id="ARBA00004687"/>
    </source>
</evidence>
<keyword evidence="7 9" id="KW-0472">Membrane</keyword>
<evidence type="ECO:0000256" key="9">
    <source>
        <dbReference type="SAM" id="Phobius"/>
    </source>
</evidence>
<protein>
    <recommendedName>
        <fullName evidence="12">Phosphatidylinositol N-acetylglucosaminyltransferase subunit C</fullName>
    </recommendedName>
</protein>
<dbReference type="InterPro" id="IPR027973">
    <property type="entry name" value="FSAF1-like"/>
</dbReference>
<feature type="transmembrane region" description="Helical" evidence="9">
    <location>
        <begin position="98"/>
        <end position="117"/>
    </location>
</feature>
<dbReference type="Proteomes" id="UP000290289">
    <property type="component" value="Chromosome 12"/>
</dbReference>
<dbReference type="PANTHER" id="PTHR12982:SF0">
    <property type="entry name" value="PHOSPHATIDYLINOSITOL N-ACETYLGLUCOSAMINYLTRANSFERASE SUBUNIT C"/>
    <property type="match status" value="1"/>
</dbReference>
<feature type="region of interest" description="Disordered" evidence="8">
    <location>
        <begin position="347"/>
        <end position="370"/>
    </location>
</feature>
<name>A0A498IDY5_MALDO</name>
<dbReference type="InterPro" id="IPR009450">
    <property type="entry name" value="Plno_GlcNAc_GPI2"/>
</dbReference>
<feature type="region of interest" description="Disordered" evidence="8">
    <location>
        <begin position="439"/>
        <end position="473"/>
    </location>
</feature>
<gene>
    <name evidence="10" type="ORF">DVH24_035057</name>
</gene>
<evidence type="ECO:0000256" key="4">
    <source>
        <dbReference type="ARBA" id="ARBA00022502"/>
    </source>
</evidence>
<evidence type="ECO:0000313" key="10">
    <source>
        <dbReference type="EMBL" id="RXH81636.1"/>
    </source>
</evidence>
<keyword evidence="5 9" id="KW-0812">Transmembrane</keyword>
<feature type="non-terminal residue" evidence="10">
    <location>
        <position position="1"/>
    </location>
</feature>
<comment type="similarity">
    <text evidence="3">Belongs to the PIGC family.</text>
</comment>
<organism evidence="10 11">
    <name type="scientific">Malus domestica</name>
    <name type="common">Apple</name>
    <name type="synonym">Pyrus malus</name>
    <dbReference type="NCBI Taxonomy" id="3750"/>
    <lineage>
        <taxon>Eukaryota</taxon>
        <taxon>Viridiplantae</taxon>
        <taxon>Streptophyta</taxon>
        <taxon>Embryophyta</taxon>
        <taxon>Tracheophyta</taxon>
        <taxon>Spermatophyta</taxon>
        <taxon>Magnoliopsida</taxon>
        <taxon>eudicotyledons</taxon>
        <taxon>Gunneridae</taxon>
        <taxon>Pentapetalae</taxon>
        <taxon>rosids</taxon>
        <taxon>fabids</taxon>
        <taxon>Rosales</taxon>
        <taxon>Rosaceae</taxon>
        <taxon>Amygdaloideae</taxon>
        <taxon>Maleae</taxon>
        <taxon>Malus</taxon>
    </lineage>
</organism>
<dbReference type="Pfam" id="PF15375">
    <property type="entry name" value="FSAF1"/>
    <property type="match status" value="1"/>
</dbReference>
<dbReference type="GO" id="GO:0006506">
    <property type="term" value="P:GPI anchor biosynthetic process"/>
    <property type="evidence" value="ECO:0007669"/>
    <property type="project" value="UniProtKB-UniPathway"/>
</dbReference>
<accession>A0A498IDY5</accession>
<proteinExistence type="inferred from homology"/>
<evidence type="ECO:0008006" key="12">
    <source>
        <dbReference type="Google" id="ProtNLM"/>
    </source>
</evidence>
<dbReference type="EMBL" id="RDQH01000338">
    <property type="protein sequence ID" value="RXH81636.1"/>
    <property type="molecule type" value="Genomic_DNA"/>
</dbReference>
<dbReference type="UniPathway" id="UPA00196"/>
<feature type="transmembrane region" description="Helical" evidence="9">
    <location>
        <begin position="188"/>
        <end position="207"/>
    </location>
</feature>
<evidence type="ECO:0000256" key="3">
    <source>
        <dbReference type="ARBA" id="ARBA00008321"/>
    </source>
</evidence>
<sequence length="545" mass="62292">VPQQILTHVRISQLCSNPDNVKTSRAKHTLEVGFNIWIVMDTNTTERTSLTQTKWRKVAYGGMQPGFDDNYTDESFLEEMVTNANVRKRDMLKVMQDSVSISQYLCIVTLTGLVWIYTLRSTLNEKSLLLLDVTLLGLGFLILLLTQEMFSLNLLFHYILNISFFTTGLYLLAPIYQTLTRSISSDSVWAVTVSLLVLHLFLHDYFGSTIRTLGAPNNPTLTSCISLNASVVASVFMASRLPSSLLVFANMLFSLQVFLFAPLVTYCIRKYSFRLHLWFSFSLMVATLAFVYTLHLFLFVMLLGLLVFVTVVCPYWLIRMQEYKFEINGPWDEAKLCFEIQKMQKNKGRQRGGGPFTRRTDNKEENADTHFQKMDLRNIAKEIELLGTSNMTWKERKELENRKVVSLGGKPQKNRRLPLSVAKLVMKNQKKREQKLQEQNMVLGRFGGNSSGSSKRSTERKRPENRGLKASEGHFKNGILDVKHLLRPTSSRDTYAGPSMLRGKTKGKRKNNTVSVFMISSSNQMPDRGFLVSFDLHCRAPEFVL</sequence>
<feature type="compositionally biased region" description="Basic and acidic residues" evidence="8">
    <location>
        <begin position="358"/>
        <end position="370"/>
    </location>
</feature>
<comment type="pathway">
    <text evidence="2">Glycolipid biosynthesis; glycosylphosphatidylinositol-anchor biosynthesis.</text>
</comment>
<evidence type="ECO:0000256" key="1">
    <source>
        <dbReference type="ARBA" id="ARBA00004141"/>
    </source>
</evidence>
<dbReference type="PANTHER" id="PTHR12982">
    <property type="entry name" value="PHOSPHATIDYLINOSITOL GLYCAN, CLASS C"/>
    <property type="match status" value="1"/>
</dbReference>
<evidence type="ECO:0000256" key="8">
    <source>
        <dbReference type="SAM" id="MobiDB-lite"/>
    </source>
</evidence>
<dbReference type="GO" id="GO:0000506">
    <property type="term" value="C:glycosylphosphatidylinositol-N-acetylglucosaminyltransferase (GPI-GnT) complex"/>
    <property type="evidence" value="ECO:0007669"/>
    <property type="project" value="TreeGrafter"/>
</dbReference>
<keyword evidence="11" id="KW-1185">Reference proteome</keyword>
<keyword evidence="6 9" id="KW-1133">Transmembrane helix</keyword>
<feature type="transmembrane region" description="Helical" evidence="9">
    <location>
        <begin position="158"/>
        <end position="176"/>
    </location>
</feature>
<feature type="transmembrane region" description="Helical" evidence="9">
    <location>
        <begin position="245"/>
        <end position="268"/>
    </location>
</feature>
<evidence type="ECO:0000256" key="6">
    <source>
        <dbReference type="ARBA" id="ARBA00022989"/>
    </source>
</evidence>